<evidence type="ECO:0000256" key="3">
    <source>
        <dbReference type="ARBA" id="ARBA00022475"/>
    </source>
</evidence>
<proteinExistence type="predicted"/>
<feature type="transmembrane region" description="Helical" evidence="7">
    <location>
        <begin position="12"/>
        <end position="40"/>
    </location>
</feature>
<feature type="transmembrane region" description="Helical" evidence="7">
    <location>
        <begin position="237"/>
        <end position="256"/>
    </location>
</feature>
<accession>A0ABU5E0B5</accession>
<dbReference type="InterPro" id="IPR000515">
    <property type="entry name" value="MetI-like"/>
</dbReference>
<dbReference type="PANTHER" id="PTHR30183">
    <property type="entry name" value="MOLYBDENUM TRANSPORT SYSTEM PERMEASE PROTEIN MODB"/>
    <property type="match status" value="1"/>
</dbReference>
<evidence type="ECO:0000256" key="7">
    <source>
        <dbReference type="SAM" id="Phobius"/>
    </source>
</evidence>
<keyword evidence="4 7" id="KW-0812">Transmembrane</keyword>
<dbReference type="PANTHER" id="PTHR30183:SF7">
    <property type="entry name" value="FERRIC TRANSPORT SYSTEM PERMEASE PROTEIN FBPB 1-RELATED"/>
    <property type="match status" value="1"/>
</dbReference>
<dbReference type="Gene3D" id="1.10.3720.10">
    <property type="entry name" value="MetI-like"/>
    <property type="match status" value="1"/>
</dbReference>
<evidence type="ECO:0000313" key="10">
    <source>
        <dbReference type="Proteomes" id="UP001271769"/>
    </source>
</evidence>
<comment type="subcellular location">
    <subcellularLocation>
        <location evidence="1">Cell membrane</location>
        <topology evidence="1">Multi-pass membrane protein</topology>
    </subcellularLocation>
</comment>
<reference evidence="9 10" key="1">
    <citation type="journal article" date="2013" name="Antonie Van Leeuwenhoek">
        <title>Dongia rigui sp. nov., isolated from freshwater of a large wetland in Korea.</title>
        <authorList>
            <person name="Baik K.S."/>
            <person name="Hwang Y.M."/>
            <person name="Choi J.S."/>
            <person name="Kwon J."/>
            <person name="Seong C.N."/>
        </authorList>
    </citation>
    <scope>NUCLEOTIDE SEQUENCE [LARGE SCALE GENOMIC DNA]</scope>
    <source>
        <strain evidence="9 10">04SU4-P</strain>
    </source>
</reference>
<protein>
    <recommendedName>
        <fullName evidence="8">ABC transmembrane type-1 domain-containing protein</fullName>
    </recommendedName>
</protein>
<evidence type="ECO:0000256" key="4">
    <source>
        <dbReference type="ARBA" id="ARBA00022692"/>
    </source>
</evidence>
<gene>
    <name evidence="9" type="ORF">SMD31_13890</name>
</gene>
<dbReference type="EMBL" id="JAXCLX010000002">
    <property type="protein sequence ID" value="MDY0873029.1"/>
    <property type="molecule type" value="Genomic_DNA"/>
</dbReference>
<feature type="transmembrane region" description="Helical" evidence="7">
    <location>
        <begin position="70"/>
        <end position="90"/>
    </location>
</feature>
<dbReference type="Proteomes" id="UP001271769">
    <property type="component" value="Unassembled WGS sequence"/>
</dbReference>
<feature type="domain" description="ABC transmembrane type-1" evidence="8">
    <location>
        <begin position="65"/>
        <end position="256"/>
    </location>
</feature>
<comment type="caution">
    <text evidence="9">The sequence shown here is derived from an EMBL/GenBank/DDBJ whole genome shotgun (WGS) entry which is preliminary data.</text>
</comment>
<dbReference type="PROSITE" id="PS50928">
    <property type="entry name" value="ABC_TM1"/>
    <property type="match status" value="1"/>
</dbReference>
<evidence type="ECO:0000256" key="1">
    <source>
        <dbReference type="ARBA" id="ARBA00004651"/>
    </source>
</evidence>
<keyword evidence="6 7" id="KW-0472">Membrane</keyword>
<organism evidence="9 10">
    <name type="scientific">Dongia rigui</name>
    <dbReference type="NCBI Taxonomy" id="940149"/>
    <lineage>
        <taxon>Bacteria</taxon>
        <taxon>Pseudomonadati</taxon>
        <taxon>Pseudomonadota</taxon>
        <taxon>Alphaproteobacteria</taxon>
        <taxon>Rhodospirillales</taxon>
        <taxon>Dongiaceae</taxon>
        <taxon>Dongia</taxon>
    </lineage>
</organism>
<evidence type="ECO:0000259" key="8">
    <source>
        <dbReference type="PROSITE" id="PS50928"/>
    </source>
</evidence>
<feature type="transmembrane region" description="Helical" evidence="7">
    <location>
        <begin position="134"/>
        <end position="158"/>
    </location>
</feature>
<evidence type="ECO:0000313" key="9">
    <source>
        <dbReference type="EMBL" id="MDY0873029.1"/>
    </source>
</evidence>
<feature type="transmembrane region" description="Helical" evidence="7">
    <location>
        <begin position="193"/>
        <end position="212"/>
    </location>
</feature>
<name>A0ABU5E0B5_9PROT</name>
<evidence type="ECO:0000256" key="6">
    <source>
        <dbReference type="ARBA" id="ARBA00023136"/>
    </source>
</evidence>
<evidence type="ECO:0000256" key="2">
    <source>
        <dbReference type="ARBA" id="ARBA00022448"/>
    </source>
</evidence>
<keyword evidence="3" id="KW-1003">Cell membrane</keyword>
<dbReference type="InterPro" id="IPR035906">
    <property type="entry name" value="MetI-like_sf"/>
</dbReference>
<evidence type="ECO:0000256" key="5">
    <source>
        <dbReference type="ARBA" id="ARBA00022989"/>
    </source>
</evidence>
<feature type="transmembrane region" description="Helical" evidence="7">
    <location>
        <begin position="102"/>
        <end position="128"/>
    </location>
</feature>
<dbReference type="RefSeq" id="WP_320501498.1">
    <property type="nucleotide sequence ID" value="NZ_JAXCLX010000002.1"/>
</dbReference>
<dbReference type="SUPFAM" id="SSF161098">
    <property type="entry name" value="MetI-like"/>
    <property type="match status" value="1"/>
</dbReference>
<keyword evidence="5 7" id="KW-1133">Transmembrane helix</keyword>
<keyword evidence="10" id="KW-1185">Reference proteome</keyword>
<sequence length="266" mass="28476">MIRRVSRLPGLLLHLAAWLLVLFLLLPVGAIFGLGLYYALGIFLVADTGQMMAALAKEAGIAPALGETPLIAIAVTILAGIWGLALSLLWRRWIRERHWLPLLGSALPFLLPRFGLGALFLLACLKLAQWGGNALGLGLVALSQAAVAAPLVAAILCLGWQRVDPAWRATALEAGADEITIFHRLTWPVLRPYMTFGALIAFILSLGDFYLGNSLSGDAVLLPGAILSGVAQNASPLYHALVALMILVDFALFIFVTRSLKRLTPA</sequence>
<keyword evidence="2" id="KW-0813">Transport</keyword>